<reference evidence="2 4" key="1">
    <citation type="submission" date="2016-08" db="EMBL/GenBank/DDBJ databases">
        <title>A novel genetic cassette of butanologenic Thermoanaerobacterium thermosaccharolyticum that directly convert cellulose to butanol.</title>
        <authorList>
            <person name="Li T."/>
            <person name="He J."/>
        </authorList>
    </citation>
    <scope>NUCLEOTIDE SEQUENCE [LARGE SCALE GENOMIC DNA]</scope>
    <source>
        <strain evidence="2 4">TG57</strain>
    </source>
</reference>
<evidence type="ECO:0000313" key="2">
    <source>
        <dbReference type="EMBL" id="AST57045.1"/>
    </source>
</evidence>
<evidence type="ECO:0000313" key="4">
    <source>
        <dbReference type="Proteomes" id="UP000214975"/>
    </source>
</evidence>
<proteinExistence type="predicted"/>
<dbReference type="Proteomes" id="UP000215301">
    <property type="component" value="Unassembled WGS sequence"/>
</dbReference>
<reference evidence="3 5" key="2">
    <citation type="submission" date="2017-06" db="EMBL/GenBank/DDBJ databases">
        <title>Isolation and characterization of a thermophilic and butanogenic Thermoanaerobacterium thermosaccharolyticum M5 capable of efficient degradation of hemicellulose.</title>
        <authorList>
            <person name="Xin F."/>
            <person name="Jiang Y."/>
        </authorList>
    </citation>
    <scope>NUCLEOTIDE SEQUENCE [LARGE SCALE GENOMIC DNA]</scope>
    <source>
        <strain evidence="3 5">M5</strain>
    </source>
</reference>
<evidence type="ECO:0000256" key="1">
    <source>
        <dbReference type="ARBA" id="ARBA00022649"/>
    </source>
</evidence>
<dbReference type="PANTHER" id="PTHR38813:SF1">
    <property type="entry name" value="TOXIN RELE1-RELATED"/>
    <property type="match status" value="1"/>
</dbReference>
<dbReference type="InterPro" id="IPR052747">
    <property type="entry name" value="TA_system_RelE_toxin"/>
</dbReference>
<dbReference type="Proteomes" id="UP000214975">
    <property type="component" value="Chromosome"/>
</dbReference>
<dbReference type="InterPro" id="IPR035093">
    <property type="entry name" value="RelE/ParE_toxin_dom_sf"/>
</dbReference>
<accession>A0A231VGI9</accession>
<dbReference type="InterPro" id="IPR007712">
    <property type="entry name" value="RelE/ParE_toxin"/>
</dbReference>
<dbReference type="RefSeq" id="WP_013298807.1">
    <property type="nucleotide sequence ID" value="NZ_CP016893.1"/>
</dbReference>
<dbReference type="SUPFAM" id="SSF143011">
    <property type="entry name" value="RelE-like"/>
    <property type="match status" value="1"/>
</dbReference>
<dbReference type="EMBL" id="CP016893">
    <property type="protein sequence ID" value="AST57045.1"/>
    <property type="molecule type" value="Genomic_DNA"/>
</dbReference>
<dbReference type="GeneID" id="93865197"/>
<name>A0A231VGI9_THETR</name>
<dbReference type="Pfam" id="PF05016">
    <property type="entry name" value="ParE_toxin"/>
    <property type="match status" value="1"/>
</dbReference>
<protein>
    <submittedName>
        <fullName evidence="3">Plasmid stabilization protein</fullName>
    </submittedName>
</protein>
<dbReference type="OMA" id="WRIIFER"/>
<gene>
    <name evidence="3" type="ORF">CE561_09935</name>
    <name evidence="2" type="ORF">Thert_00919</name>
</gene>
<dbReference type="PANTHER" id="PTHR38813">
    <property type="match status" value="1"/>
</dbReference>
<organism evidence="3 5">
    <name type="scientific">Thermoanaerobacterium thermosaccharolyticum</name>
    <name type="common">Clostridium thermosaccharolyticum</name>
    <dbReference type="NCBI Taxonomy" id="1517"/>
    <lineage>
        <taxon>Bacteria</taxon>
        <taxon>Bacillati</taxon>
        <taxon>Bacillota</taxon>
        <taxon>Clostridia</taxon>
        <taxon>Thermoanaerobacterales</taxon>
        <taxon>Thermoanaerobacteraceae</taxon>
        <taxon>Thermoanaerobacterium</taxon>
    </lineage>
</organism>
<keyword evidence="1" id="KW-1277">Toxin-antitoxin system</keyword>
<dbReference type="AlphaFoldDB" id="A0A231VGI9"/>
<dbReference type="Gene3D" id="3.30.2310.20">
    <property type="entry name" value="RelE-like"/>
    <property type="match status" value="1"/>
</dbReference>
<evidence type="ECO:0000313" key="5">
    <source>
        <dbReference type="Proteomes" id="UP000215301"/>
    </source>
</evidence>
<sequence length="88" mass="10352">MYKIQLSKEAVKCIEKYNKKTKERIKNCIERISLSPYGGKNIKKLKGMSCQLYRYRLGDIRIIYTIKEEKALVIVVTVGNRGDVYKKY</sequence>
<evidence type="ECO:0000313" key="3">
    <source>
        <dbReference type="EMBL" id="OXT06736.1"/>
    </source>
</evidence>
<dbReference type="EMBL" id="NKHD01000028">
    <property type="protein sequence ID" value="OXT06736.1"/>
    <property type="molecule type" value="Genomic_DNA"/>
</dbReference>